<sequence>MYRLDSHGYPAKKPGCRVEAEPVLDRVENQSDSASAFFRGDQTLIVGFIVMCGRHDPQTFFLLDIKKGSFTIDNQFKRLLAIEHLALLYDGWLARTRNEPLEWAVYSNRFHNYVQWQAFIHEQRLLNTCQCRGWVESGQKLRKIERETCIPGISLALIPELPRILHLCNAQFKKLISILKKEGSYPKIKGLRIGALAWADSKTGHERGKCGMSREG</sequence>
<evidence type="ECO:0000313" key="2">
    <source>
        <dbReference type="Proteomes" id="UP000637239"/>
    </source>
</evidence>
<reference evidence="1" key="2">
    <citation type="submission" date="2021-02" db="EMBL/GenBank/DDBJ databases">
        <title>Aspergillus chevalieri M1 genome sequence.</title>
        <authorList>
            <person name="Kadooka C."/>
            <person name="Mori K."/>
            <person name="Futagami T."/>
        </authorList>
    </citation>
    <scope>NUCLEOTIDE SEQUENCE</scope>
    <source>
        <strain evidence="1">M1</strain>
    </source>
</reference>
<evidence type="ECO:0000313" key="1">
    <source>
        <dbReference type="EMBL" id="BCR83580.1"/>
    </source>
</evidence>
<proteinExistence type="predicted"/>
<keyword evidence="2" id="KW-1185">Reference proteome</keyword>
<dbReference type="KEGG" id="ache:ACHE_10982S"/>
<dbReference type="AlphaFoldDB" id="A0A7R7VEZ0"/>
<dbReference type="Proteomes" id="UP000637239">
    <property type="component" value="Chromosome 1"/>
</dbReference>
<protein>
    <submittedName>
        <fullName evidence="1">Uncharacterized protein</fullName>
    </submittedName>
</protein>
<dbReference type="EMBL" id="AP024416">
    <property type="protein sequence ID" value="BCR83580.1"/>
    <property type="molecule type" value="Genomic_DNA"/>
</dbReference>
<gene>
    <name evidence="1" type="ORF">ACHE_10982S</name>
</gene>
<accession>A0A7R7VEZ0</accession>
<dbReference type="RefSeq" id="XP_043132102.1">
    <property type="nucleotide sequence ID" value="XM_043285319.1"/>
</dbReference>
<dbReference type="GeneID" id="66977939"/>
<name>A0A7R7VEZ0_ASPCH</name>
<reference evidence="1" key="1">
    <citation type="submission" date="2021-01" db="EMBL/GenBank/DDBJ databases">
        <authorList>
            <consortium name="Aspergillus chevalieri M1 genome sequencing consortium"/>
            <person name="Kazuki M."/>
            <person name="Futagami T."/>
        </authorList>
    </citation>
    <scope>NUCLEOTIDE SEQUENCE</scope>
    <source>
        <strain evidence="1">M1</strain>
    </source>
</reference>
<organism evidence="1 2">
    <name type="scientific">Aspergillus chevalieri</name>
    <name type="common">Eurotium chevalieri</name>
    <dbReference type="NCBI Taxonomy" id="182096"/>
    <lineage>
        <taxon>Eukaryota</taxon>
        <taxon>Fungi</taxon>
        <taxon>Dikarya</taxon>
        <taxon>Ascomycota</taxon>
        <taxon>Pezizomycotina</taxon>
        <taxon>Eurotiomycetes</taxon>
        <taxon>Eurotiomycetidae</taxon>
        <taxon>Eurotiales</taxon>
        <taxon>Aspergillaceae</taxon>
        <taxon>Aspergillus</taxon>
        <taxon>Aspergillus subgen. Aspergillus</taxon>
    </lineage>
</organism>